<protein>
    <submittedName>
        <fullName evidence="2">Uncharacterized protein</fullName>
    </submittedName>
</protein>
<dbReference type="AlphaFoldDB" id="A0A0A9DBA9"/>
<reference evidence="2" key="1">
    <citation type="submission" date="2014-09" db="EMBL/GenBank/DDBJ databases">
        <authorList>
            <person name="Magalhaes I.L.F."/>
            <person name="Oliveira U."/>
            <person name="Santos F.R."/>
            <person name="Vidigal T.H.D.A."/>
            <person name="Brescovit A.D."/>
            <person name="Santos A.J."/>
        </authorList>
    </citation>
    <scope>NUCLEOTIDE SEQUENCE</scope>
    <source>
        <tissue evidence="2">Shoot tissue taken approximately 20 cm above the soil surface</tissue>
    </source>
</reference>
<feature type="compositionally biased region" description="Basic and acidic residues" evidence="1">
    <location>
        <begin position="52"/>
        <end position="63"/>
    </location>
</feature>
<feature type="region of interest" description="Disordered" evidence="1">
    <location>
        <begin position="1"/>
        <end position="63"/>
    </location>
</feature>
<organism evidence="2">
    <name type="scientific">Arundo donax</name>
    <name type="common">Giant reed</name>
    <name type="synonym">Donax arundinaceus</name>
    <dbReference type="NCBI Taxonomy" id="35708"/>
    <lineage>
        <taxon>Eukaryota</taxon>
        <taxon>Viridiplantae</taxon>
        <taxon>Streptophyta</taxon>
        <taxon>Embryophyta</taxon>
        <taxon>Tracheophyta</taxon>
        <taxon>Spermatophyta</taxon>
        <taxon>Magnoliopsida</taxon>
        <taxon>Liliopsida</taxon>
        <taxon>Poales</taxon>
        <taxon>Poaceae</taxon>
        <taxon>PACMAD clade</taxon>
        <taxon>Arundinoideae</taxon>
        <taxon>Arundineae</taxon>
        <taxon>Arundo</taxon>
    </lineage>
</organism>
<proteinExistence type="predicted"/>
<dbReference type="EMBL" id="GBRH01213922">
    <property type="protein sequence ID" value="JAD83973.1"/>
    <property type="molecule type" value="Transcribed_RNA"/>
</dbReference>
<accession>A0A0A9DBA9</accession>
<evidence type="ECO:0000256" key="1">
    <source>
        <dbReference type="SAM" id="MobiDB-lite"/>
    </source>
</evidence>
<name>A0A0A9DBA9_ARUDO</name>
<evidence type="ECO:0000313" key="2">
    <source>
        <dbReference type="EMBL" id="JAD83973.1"/>
    </source>
</evidence>
<reference evidence="2" key="2">
    <citation type="journal article" date="2015" name="Data Brief">
        <title>Shoot transcriptome of the giant reed, Arundo donax.</title>
        <authorList>
            <person name="Barrero R.A."/>
            <person name="Guerrero F.D."/>
            <person name="Moolhuijzen P."/>
            <person name="Goolsby J.A."/>
            <person name="Tidwell J."/>
            <person name="Bellgard S.E."/>
            <person name="Bellgard M.I."/>
        </authorList>
    </citation>
    <scope>NUCLEOTIDE SEQUENCE</scope>
    <source>
        <tissue evidence="2">Shoot tissue taken approximately 20 cm above the soil surface</tissue>
    </source>
</reference>
<sequence length="63" mass="7505">MTLWPFHPARRPHPHFEEKHHKPPLLVSLQQPDLQQDHHHGILLPSSLQQPDHQRDRHLLAQV</sequence>